<feature type="compositionally biased region" description="Basic and acidic residues" evidence="9">
    <location>
        <begin position="376"/>
        <end position="388"/>
    </location>
</feature>
<evidence type="ECO:0000256" key="3">
    <source>
        <dbReference type="ARBA" id="ARBA00022833"/>
    </source>
</evidence>
<dbReference type="ExpressionAtlas" id="A0A2K3MQ38">
    <property type="expression patterns" value="baseline"/>
</dbReference>
<keyword evidence="3" id="KW-0862">Zinc</keyword>
<protein>
    <submittedName>
        <fullName evidence="11">Dof zinc finger protein</fullName>
    </submittedName>
</protein>
<evidence type="ECO:0000313" key="11">
    <source>
        <dbReference type="EMBL" id="PNX92844.1"/>
    </source>
</evidence>
<evidence type="ECO:0000259" key="10">
    <source>
        <dbReference type="PROSITE" id="PS50884"/>
    </source>
</evidence>
<comment type="caution">
    <text evidence="11">The sequence shown here is derived from an EMBL/GenBank/DDBJ whole genome shotgun (WGS) entry which is preliminary data.</text>
</comment>
<feature type="compositionally biased region" description="Polar residues" evidence="9">
    <location>
        <begin position="255"/>
        <end position="265"/>
    </location>
</feature>
<evidence type="ECO:0000256" key="2">
    <source>
        <dbReference type="ARBA" id="ARBA00022771"/>
    </source>
</evidence>
<feature type="domain" description="Dof-type" evidence="10">
    <location>
        <begin position="137"/>
        <end position="191"/>
    </location>
</feature>
<dbReference type="GO" id="GO:0005634">
    <property type="term" value="C:nucleus"/>
    <property type="evidence" value="ECO:0007669"/>
    <property type="project" value="UniProtKB-SubCell"/>
</dbReference>
<keyword evidence="7 8" id="KW-0539">Nucleus</keyword>
<dbReference type="GO" id="GO:0003677">
    <property type="term" value="F:DNA binding"/>
    <property type="evidence" value="ECO:0007669"/>
    <property type="project" value="UniProtKB-UniRule"/>
</dbReference>
<dbReference type="EMBL" id="ASHM01010958">
    <property type="protein sequence ID" value="PNX92844.1"/>
    <property type="molecule type" value="Genomic_DNA"/>
</dbReference>
<feature type="compositionally biased region" description="Polar residues" evidence="9">
    <location>
        <begin position="282"/>
        <end position="294"/>
    </location>
</feature>
<dbReference type="InterPro" id="IPR003851">
    <property type="entry name" value="Znf_Dof"/>
</dbReference>
<dbReference type="STRING" id="57577.A0A2K3MQ38"/>
<reference evidence="11 12" key="1">
    <citation type="journal article" date="2014" name="Am. J. Bot.">
        <title>Genome assembly and annotation for red clover (Trifolium pratense; Fabaceae).</title>
        <authorList>
            <person name="Istvanek J."/>
            <person name="Jaros M."/>
            <person name="Krenek A."/>
            <person name="Repkova J."/>
        </authorList>
    </citation>
    <scope>NUCLEOTIDE SEQUENCE [LARGE SCALE GENOMIC DNA]</scope>
    <source>
        <strain evidence="12">cv. Tatra</strain>
        <tissue evidence="11">Young leaves</tissue>
    </source>
</reference>
<dbReference type="Pfam" id="PF02701">
    <property type="entry name" value="Zn_ribbon_Dof"/>
    <property type="match status" value="1"/>
</dbReference>
<dbReference type="PANTHER" id="PTHR31089:SF1">
    <property type="entry name" value="CYCLIC DOF FACTOR 3"/>
    <property type="match status" value="1"/>
</dbReference>
<evidence type="ECO:0000256" key="6">
    <source>
        <dbReference type="ARBA" id="ARBA00023163"/>
    </source>
</evidence>
<dbReference type="PROSITE" id="PS50884">
    <property type="entry name" value="ZF_DOF_2"/>
    <property type="match status" value="1"/>
</dbReference>
<gene>
    <name evidence="11" type="ORF">L195_g015987</name>
</gene>
<evidence type="ECO:0000313" key="12">
    <source>
        <dbReference type="Proteomes" id="UP000236291"/>
    </source>
</evidence>
<proteinExistence type="predicted"/>
<comment type="subcellular location">
    <subcellularLocation>
        <location evidence="8">Nucleus</location>
    </subcellularLocation>
</comment>
<evidence type="ECO:0000256" key="9">
    <source>
        <dbReference type="SAM" id="MobiDB-lite"/>
    </source>
</evidence>
<reference evidence="11 12" key="2">
    <citation type="journal article" date="2017" name="Front. Plant Sci.">
        <title>Gene Classification and Mining of Molecular Markers Useful in Red Clover (Trifolium pratense) Breeding.</title>
        <authorList>
            <person name="Istvanek J."/>
            <person name="Dluhosova J."/>
            <person name="Dluhos P."/>
            <person name="Patkova L."/>
            <person name="Nedelnik J."/>
            <person name="Repkova J."/>
        </authorList>
    </citation>
    <scope>NUCLEOTIDE SEQUENCE [LARGE SCALE GENOMIC DNA]</scope>
    <source>
        <strain evidence="12">cv. Tatra</strain>
        <tissue evidence="11">Young leaves</tissue>
    </source>
</reference>
<dbReference type="PROSITE" id="PS01361">
    <property type="entry name" value="ZF_DOF_1"/>
    <property type="match status" value="1"/>
</dbReference>
<keyword evidence="2 8" id="KW-0863">Zinc-finger</keyword>
<organism evidence="11 12">
    <name type="scientific">Trifolium pratense</name>
    <name type="common">Red clover</name>
    <dbReference type="NCBI Taxonomy" id="57577"/>
    <lineage>
        <taxon>Eukaryota</taxon>
        <taxon>Viridiplantae</taxon>
        <taxon>Streptophyta</taxon>
        <taxon>Embryophyta</taxon>
        <taxon>Tracheophyta</taxon>
        <taxon>Spermatophyta</taxon>
        <taxon>Magnoliopsida</taxon>
        <taxon>eudicotyledons</taxon>
        <taxon>Gunneridae</taxon>
        <taxon>Pentapetalae</taxon>
        <taxon>rosids</taxon>
        <taxon>fabids</taxon>
        <taxon>Fabales</taxon>
        <taxon>Fabaceae</taxon>
        <taxon>Papilionoideae</taxon>
        <taxon>50 kb inversion clade</taxon>
        <taxon>NPAAA clade</taxon>
        <taxon>Hologalegina</taxon>
        <taxon>IRL clade</taxon>
        <taxon>Trifolieae</taxon>
        <taxon>Trifolium</taxon>
    </lineage>
</organism>
<feature type="compositionally biased region" description="Basic and acidic residues" evidence="9">
    <location>
        <begin position="125"/>
        <end position="135"/>
    </location>
</feature>
<feature type="compositionally biased region" description="Basic and acidic residues" evidence="9">
    <location>
        <begin position="61"/>
        <end position="77"/>
    </location>
</feature>
<sequence length="476" mass="52686">MIENKDPAIKLFGKKILFPGEVEALAIADDENVSPPAAMDVEEVEEGDFGESDNEEEEEIEKDHGAENDTEKKKEADPPPNAEDTKNNNNSAPTTLAEPIQNPKTPSIDEETSKSENEQQSTNNNEDKTLKKPDKLLPCPRCNSMDTKFCYYNNYNINQPRYFCKACQRYWTAGGTMRNVPVGAGRRKNKNNSSSHYRHITISEALDAARIISPNGTHHLQKFKTNGRVLSFGLDHPQICDSMSNVFNPSEKKGLNNTQTNGDQCSSASSIKVSKSIEESGRNMSQESLPQQNNGFIPQVPCMTSVPWPYPWSAGAIPSPQTLYPPGFPMSFYPNPFWNCGVPGNWNVPLFTSHTSATTDPMSPNSSPKSPTLGKHPRDEDKNIDKQDNLLNDESPKQRNGCVLVPKTLRIDDPNEAAKSSIWETLGIKNEGVSRGGMIKAFQSKNDGKKHHVQTSPMLLANPAALARSLNFHENS</sequence>
<evidence type="ECO:0000256" key="7">
    <source>
        <dbReference type="ARBA" id="ARBA00023242"/>
    </source>
</evidence>
<feature type="region of interest" description="Disordered" evidence="9">
    <location>
        <begin position="356"/>
        <end position="401"/>
    </location>
</feature>
<dbReference type="InterPro" id="IPR045174">
    <property type="entry name" value="Dof"/>
</dbReference>
<name>A0A2K3MQ38_TRIPR</name>
<keyword evidence="5 8" id="KW-0238">DNA-binding</keyword>
<evidence type="ECO:0000256" key="5">
    <source>
        <dbReference type="ARBA" id="ARBA00023125"/>
    </source>
</evidence>
<dbReference type="GO" id="GO:0008270">
    <property type="term" value="F:zinc ion binding"/>
    <property type="evidence" value="ECO:0007669"/>
    <property type="project" value="UniProtKB-KW"/>
</dbReference>
<feature type="compositionally biased region" description="Polar residues" evidence="9">
    <location>
        <begin position="356"/>
        <end position="370"/>
    </location>
</feature>
<feature type="region of interest" description="Disordered" evidence="9">
    <location>
        <begin position="252"/>
        <end position="294"/>
    </location>
</feature>
<accession>A0A2K3MQ38</accession>
<keyword evidence="1" id="KW-0479">Metal-binding</keyword>
<dbReference type="AlphaFoldDB" id="A0A2K3MQ38"/>
<evidence type="ECO:0000256" key="1">
    <source>
        <dbReference type="ARBA" id="ARBA00022723"/>
    </source>
</evidence>
<dbReference type="PANTHER" id="PTHR31089">
    <property type="entry name" value="CYCLIC DOF FACTOR 2"/>
    <property type="match status" value="1"/>
</dbReference>
<keyword evidence="4" id="KW-0805">Transcription regulation</keyword>
<keyword evidence="6" id="KW-0804">Transcription</keyword>
<evidence type="ECO:0000256" key="8">
    <source>
        <dbReference type="PROSITE-ProRule" id="PRU00071"/>
    </source>
</evidence>
<dbReference type="GO" id="GO:0003700">
    <property type="term" value="F:DNA-binding transcription factor activity"/>
    <property type="evidence" value="ECO:0007669"/>
    <property type="project" value="InterPro"/>
</dbReference>
<feature type="compositionally biased region" description="Acidic residues" evidence="9">
    <location>
        <begin position="40"/>
        <end position="60"/>
    </location>
</feature>
<evidence type="ECO:0000256" key="4">
    <source>
        <dbReference type="ARBA" id="ARBA00023015"/>
    </source>
</evidence>
<feature type="region of interest" description="Disordered" evidence="9">
    <location>
        <begin position="28"/>
        <end position="137"/>
    </location>
</feature>
<dbReference type="Proteomes" id="UP000236291">
    <property type="component" value="Unassembled WGS sequence"/>
</dbReference>